<feature type="compositionally biased region" description="Basic residues" evidence="1">
    <location>
        <begin position="105"/>
        <end position="123"/>
    </location>
</feature>
<reference evidence="2" key="1">
    <citation type="journal article" date="2022" name="J. Hered.">
        <title>A De Novo Chromosome-Level Genome Assembly of the White-Tailed Deer, Odocoileus Virginianus.</title>
        <authorList>
            <person name="London E.W."/>
            <person name="Roca A.L."/>
            <person name="Novakofski J.E."/>
            <person name="Mateus-Pinilla N.E."/>
        </authorList>
    </citation>
    <scope>NUCLEOTIDE SEQUENCE [LARGE SCALE GENOMIC DNA]</scope>
</reference>
<dbReference type="RefSeq" id="XP_070331478.1">
    <property type="nucleotide sequence ID" value="XM_070475377.1"/>
</dbReference>
<evidence type="ECO:0000313" key="3">
    <source>
        <dbReference type="RefSeq" id="XP_070331477.1"/>
    </source>
</evidence>
<feature type="compositionally biased region" description="Low complexity" evidence="1">
    <location>
        <begin position="130"/>
        <end position="152"/>
    </location>
</feature>
<reference evidence="3 4" key="2">
    <citation type="submission" date="2025-05" db="UniProtKB">
        <authorList>
            <consortium name="RefSeq"/>
        </authorList>
    </citation>
    <scope>IDENTIFICATION</scope>
    <source>
        <tissue evidence="3 4">Tongue muscle</tissue>
    </source>
</reference>
<name>A0ABM4IUI7_ODOVR</name>
<dbReference type="RefSeq" id="XP_070331481.1">
    <property type="nucleotide sequence ID" value="XM_070475380.1"/>
</dbReference>
<evidence type="ECO:0000313" key="10">
    <source>
        <dbReference type="RefSeq" id="XP_070331485.1"/>
    </source>
</evidence>
<feature type="compositionally biased region" description="Pro residues" evidence="1">
    <location>
        <begin position="94"/>
        <end position="103"/>
    </location>
</feature>
<dbReference type="RefSeq" id="XP_070331485.1">
    <property type="nucleotide sequence ID" value="XM_070475384.1"/>
</dbReference>
<evidence type="ECO:0000256" key="1">
    <source>
        <dbReference type="SAM" id="MobiDB-lite"/>
    </source>
</evidence>
<keyword evidence="2" id="KW-1185">Reference proteome</keyword>
<feature type="region of interest" description="Disordered" evidence="1">
    <location>
        <begin position="1"/>
        <end position="179"/>
    </location>
</feature>
<dbReference type="Proteomes" id="UP001652640">
    <property type="component" value="Chromosome 12"/>
</dbReference>
<evidence type="ECO:0000313" key="8">
    <source>
        <dbReference type="RefSeq" id="XP_070331483.1"/>
    </source>
</evidence>
<evidence type="ECO:0000313" key="9">
    <source>
        <dbReference type="RefSeq" id="XP_070331484.1"/>
    </source>
</evidence>
<gene>
    <name evidence="3 4 5 6 7 8 9 10" type="primary">LOC110144296</name>
</gene>
<evidence type="ECO:0000313" key="6">
    <source>
        <dbReference type="RefSeq" id="XP_070331481.1"/>
    </source>
</evidence>
<feature type="compositionally biased region" description="Low complexity" evidence="1">
    <location>
        <begin position="1"/>
        <end position="25"/>
    </location>
</feature>
<dbReference type="GeneID" id="110144296"/>
<proteinExistence type="predicted"/>
<dbReference type="RefSeq" id="XP_070331484.1">
    <property type="nucleotide sequence ID" value="XM_070475383.1"/>
</dbReference>
<accession>A0ABM4IUI7</accession>
<dbReference type="RefSeq" id="XP_070331482.1">
    <property type="nucleotide sequence ID" value="XM_070475381.1"/>
</dbReference>
<protein>
    <submittedName>
        <fullName evidence="3 4">Transcription factor ATOH8-like</fullName>
    </submittedName>
</protein>
<sequence length="179" mass="19024">MASSRPLGPAGTRAPAPARLRQAALGWRRRQQRPPGTSLCAGPRAAASRPHPRPGRQAPGAGRGGEGPDQGRCVGAWRGRCLGPGSPGPEEEPAPPPPPPAPPRSRGRARRRCCCTRRRFSATHRRDTRAGQPGRPPACRRCAPPELRAAPPVARLRVPTAPRAPRRGPLGFPSRPPTK</sequence>
<evidence type="ECO:0000313" key="5">
    <source>
        <dbReference type="RefSeq" id="XP_070331479.1"/>
    </source>
</evidence>
<organism evidence="2 3">
    <name type="scientific">Odocoileus virginianus</name>
    <name type="common">White-tailed deer</name>
    <dbReference type="NCBI Taxonomy" id="9874"/>
    <lineage>
        <taxon>Eukaryota</taxon>
        <taxon>Metazoa</taxon>
        <taxon>Chordata</taxon>
        <taxon>Craniata</taxon>
        <taxon>Vertebrata</taxon>
        <taxon>Euteleostomi</taxon>
        <taxon>Mammalia</taxon>
        <taxon>Eutheria</taxon>
        <taxon>Laurasiatheria</taxon>
        <taxon>Artiodactyla</taxon>
        <taxon>Ruminantia</taxon>
        <taxon>Pecora</taxon>
        <taxon>Cervidae</taxon>
        <taxon>Odocoileinae</taxon>
        <taxon>Odocoileus</taxon>
    </lineage>
</organism>
<feature type="compositionally biased region" description="Low complexity" evidence="1">
    <location>
        <begin position="41"/>
        <end position="60"/>
    </location>
</feature>
<evidence type="ECO:0000313" key="7">
    <source>
        <dbReference type="RefSeq" id="XP_070331482.1"/>
    </source>
</evidence>
<evidence type="ECO:0000313" key="2">
    <source>
        <dbReference type="Proteomes" id="UP001652640"/>
    </source>
</evidence>
<dbReference type="RefSeq" id="XP_070331479.1">
    <property type="nucleotide sequence ID" value="XM_070475378.1"/>
</dbReference>
<dbReference type="RefSeq" id="XP_070331477.1">
    <property type="nucleotide sequence ID" value="XM_070475376.1"/>
</dbReference>
<dbReference type="RefSeq" id="XP_070331483.1">
    <property type="nucleotide sequence ID" value="XM_070475382.1"/>
</dbReference>
<evidence type="ECO:0000313" key="4">
    <source>
        <dbReference type="RefSeq" id="XP_070331478.1"/>
    </source>
</evidence>